<dbReference type="CDD" id="cd06222">
    <property type="entry name" value="RNase_H_like"/>
    <property type="match status" value="1"/>
</dbReference>
<dbReference type="GO" id="GO:0004523">
    <property type="term" value="F:RNA-DNA hybrid ribonuclease activity"/>
    <property type="evidence" value="ECO:0007669"/>
    <property type="project" value="InterPro"/>
</dbReference>
<dbReference type="Pfam" id="PF13456">
    <property type="entry name" value="RVT_3"/>
    <property type="match status" value="1"/>
</dbReference>
<dbReference type="InterPro" id="IPR044730">
    <property type="entry name" value="RNase_H-like_dom_plant"/>
</dbReference>
<dbReference type="Gene3D" id="3.30.420.10">
    <property type="entry name" value="Ribonuclease H-like superfamily/Ribonuclease H"/>
    <property type="match status" value="1"/>
</dbReference>
<dbReference type="PANTHER" id="PTHR47723:SF23">
    <property type="entry name" value="REVERSE TRANSCRIPTASE-LIKE PROTEIN"/>
    <property type="match status" value="1"/>
</dbReference>
<organism evidence="2 3">
    <name type="scientific">Dipteronia sinensis</name>
    <dbReference type="NCBI Taxonomy" id="43782"/>
    <lineage>
        <taxon>Eukaryota</taxon>
        <taxon>Viridiplantae</taxon>
        <taxon>Streptophyta</taxon>
        <taxon>Embryophyta</taxon>
        <taxon>Tracheophyta</taxon>
        <taxon>Spermatophyta</taxon>
        <taxon>Magnoliopsida</taxon>
        <taxon>eudicotyledons</taxon>
        <taxon>Gunneridae</taxon>
        <taxon>Pentapetalae</taxon>
        <taxon>rosids</taxon>
        <taxon>malvids</taxon>
        <taxon>Sapindales</taxon>
        <taxon>Sapindaceae</taxon>
        <taxon>Hippocastanoideae</taxon>
        <taxon>Acereae</taxon>
        <taxon>Dipteronia</taxon>
    </lineage>
</organism>
<dbReference type="Proteomes" id="UP001281410">
    <property type="component" value="Unassembled WGS sequence"/>
</dbReference>
<evidence type="ECO:0000313" key="3">
    <source>
        <dbReference type="Proteomes" id="UP001281410"/>
    </source>
</evidence>
<dbReference type="InterPro" id="IPR002156">
    <property type="entry name" value="RNaseH_domain"/>
</dbReference>
<dbReference type="InterPro" id="IPR036397">
    <property type="entry name" value="RNaseH_sf"/>
</dbReference>
<dbReference type="PANTHER" id="PTHR47723">
    <property type="entry name" value="OS05G0353850 PROTEIN"/>
    <property type="match status" value="1"/>
</dbReference>
<dbReference type="InterPro" id="IPR012337">
    <property type="entry name" value="RNaseH-like_sf"/>
</dbReference>
<dbReference type="EMBL" id="JANJYJ010000001">
    <property type="protein sequence ID" value="KAK3230592.1"/>
    <property type="molecule type" value="Genomic_DNA"/>
</dbReference>
<dbReference type="InterPro" id="IPR053151">
    <property type="entry name" value="RNase_H-like"/>
</dbReference>
<dbReference type="SUPFAM" id="SSF53098">
    <property type="entry name" value="Ribonuclease H-like"/>
    <property type="match status" value="1"/>
</dbReference>
<reference evidence="2" key="1">
    <citation type="journal article" date="2023" name="Plant J.">
        <title>Genome sequences and population genomics provide insights into the demographic history, inbreeding, and mutation load of two 'living fossil' tree species of Dipteronia.</title>
        <authorList>
            <person name="Feng Y."/>
            <person name="Comes H.P."/>
            <person name="Chen J."/>
            <person name="Zhu S."/>
            <person name="Lu R."/>
            <person name="Zhang X."/>
            <person name="Li P."/>
            <person name="Qiu J."/>
            <person name="Olsen K.M."/>
            <person name="Qiu Y."/>
        </authorList>
    </citation>
    <scope>NUCLEOTIDE SEQUENCE</scope>
    <source>
        <strain evidence="2">NBL</strain>
    </source>
</reference>
<evidence type="ECO:0000313" key="2">
    <source>
        <dbReference type="EMBL" id="KAK3230592.1"/>
    </source>
</evidence>
<sequence>MGSSRVSGCGGIFRNCRACVKGCFAIPLGQVFAFETELLAASLAINFAWKYGWHRIWLKSDCSYVIQLLSSCSEMVPWRICQAWQRFIFQISQLDFQVFHIFTEGIMLQMRFLSMLWSFNLILSGSPARRSVLIY</sequence>
<accession>A0AAE0B762</accession>
<feature type="domain" description="RNase H type-1" evidence="1">
    <location>
        <begin position="4"/>
        <end position="99"/>
    </location>
</feature>
<evidence type="ECO:0000259" key="1">
    <source>
        <dbReference type="Pfam" id="PF13456"/>
    </source>
</evidence>
<dbReference type="AlphaFoldDB" id="A0AAE0B762"/>
<keyword evidence="3" id="KW-1185">Reference proteome</keyword>
<comment type="caution">
    <text evidence="2">The sequence shown here is derived from an EMBL/GenBank/DDBJ whole genome shotgun (WGS) entry which is preliminary data.</text>
</comment>
<dbReference type="GO" id="GO:0003676">
    <property type="term" value="F:nucleic acid binding"/>
    <property type="evidence" value="ECO:0007669"/>
    <property type="project" value="InterPro"/>
</dbReference>
<proteinExistence type="predicted"/>
<name>A0AAE0B762_9ROSI</name>
<gene>
    <name evidence="2" type="ORF">Dsin_002473</name>
</gene>
<protein>
    <recommendedName>
        <fullName evidence="1">RNase H type-1 domain-containing protein</fullName>
    </recommendedName>
</protein>